<evidence type="ECO:0000313" key="2">
    <source>
        <dbReference type="EMBL" id="RVX09590.1"/>
    </source>
</evidence>
<organism evidence="2 3">
    <name type="scientific">Vitis vinifera</name>
    <name type="common">Grape</name>
    <dbReference type="NCBI Taxonomy" id="29760"/>
    <lineage>
        <taxon>Eukaryota</taxon>
        <taxon>Viridiplantae</taxon>
        <taxon>Streptophyta</taxon>
        <taxon>Embryophyta</taxon>
        <taxon>Tracheophyta</taxon>
        <taxon>Spermatophyta</taxon>
        <taxon>Magnoliopsida</taxon>
        <taxon>eudicotyledons</taxon>
        <taxon>Gunneridae</taxon>
        <taxon>Pentapetalae</taxon>
        <taxon>rosids</taxon>
        <taxon>Vitales</taxon>
        <taxon>Vitaceae</taxon>
        <taxon>Viteae</taxon>
        <taxon>Vitis</taxon>
    </lineage>
</organism>
<comment type="caution">
    <text evidence="2">The sequence shown here is derived from an EMBL/GenBank/DDBJ whole genome shotgun (WGS) entry which is preliminary data.</text>
</comment>
<protein>
    <submittedName>
        <fullName evidence="2">Uncharacterized protein</fullName>
    </submittedName>
</protein>
<gene>
    <name evidence="2" type="ORF">CK203_012345</name>
</gene>
<dbReference type="PANTHER" id="PTHR46087">
    <property type="entry name" value="PUTATIVE, EXPRESSED-RELATED"/>
    <property type="match status" value="1"/>
</dbReference>
<reference evidence="2 3" key="1">
    <citation type="journal article" date="2018" name="PLoS Genet.">
        <title>Population sequencing reveals clonal diversity and ancestral inbreeding in the grapevine cultivar Chardonnay.</title>
        <authorList>
            <person name="Roach M.J."/>
            <person name="Johnson D.L."/>
            <person name="Bohlmann J."/>
            <person name="van Vuuren H.J."/>
            <person name="Jones S.J."/>
            <person name="Pretorius I.S."/>
            <person name="Schmidt S.A."/>
            <person name="Borneman A.R."/>
        </authorList>
    </citation>
    <scope>NUCLEOTIDE SEQUENCE [LARGE SCALE GENOMIC DNA]</scope>
    <source>
        <strain evidence="3">cv. Chardonnay</strain>
        <tissue evidence="2">Leaf</tissue>
    </source>
</reference>
<dbReference type="InterPro" id="IPR055296">
    <property type="entry name" value="SRL2-like"/>
</dbReference>
<dbReference type="PANTHER" id="PTHR46087:SF9">
    <property type="entry name" value="ARM REPEAT SUPERFAMILY PROTEIN"/>
    <property type="match status" value="1"/>
</dbReference>
<proteinExistence type="predicted"/>
<sequence length="1652" mass="185588">MRLLVFLWDPIILRRVGKKCGGFLAVDSQTKKLEELQWARILVKTNGEDLPNALEIWINEVCYSLFLWWEIRPSLRKILSDTRRKTNSSRDEVGGDNNAHAGQRVVEEKGDVRLEVLQQPVEGTWGQESGSWHKVDPSQNRNLKLAGGLSKSSPVANLKSKGVTVAEDGPVSLKDFWWAGEEENNTATGIEDLDGDSSPGPSQLPLVDSAQNDLAHSPAWSGPSNWSNPESKFIKLWVMEGLRKQIAEEQQTVERSKTDHILIEKAMRLHWRSITTILGQLVRQSRGDTVAYGHYIWDYRECTHDMLGFDRGSGMWNMGLSGCSQEYMSKIVREGVANAFHQLLSENSEWKADIEGLHLDHLSLQEVESLELLFSEEEIRSALMKMNGDKAPCLDGFTVAFWQTCWDFVKGEILELFKEFYDQRFFSSSKGLCQGNLLSPYLFVMGMEVLSVLIRRTVDGVASSLRINLDKSEIIPVGEVEEVEELAVELGCRVGYLPSSYLDLPLGAHHKSLSMWDGVEERVRRRLALWKRQHISKGGRITFIKSTMARDLLIILRGYRLTLEEDSVTWKGGGNRKFGVKEAYNLLIAPNDISFPKNCIWVDRVPTKVVFFAWESTWGKGNWFFTYTLLSWGSIVCTPLIPSGSLPTVFATHRLEYKKQKPLFASSLLSIIHTLLDQARQDEMQIIGCQTLFDFVNNQVGLRDGTYMCNLEGFIPKLCQLAQEVGEDERAQHLRSAGLHALSSMVPEGMTRIMVAEGDAGNDEVCKWMVIADVGDDGPTPWWRWCQVTAFMTWCQEVWFMGEHSHISAEIDNVVSVILENYLNVNKPGAQNRWVQEVLKVEGHVSPSPEVTMRVLSWNTIVNEKGEVNVSTEDAKNPCFWSRVCLHNMALLAKESTTKRRILESLFLYFDNGNLWSPENGLAFPVLKDMQFLGENSGQNTHFLLSLLVKHLDHKNVLKKPSMQLDIVEVTTSLARHAKVESSVAIIGAVSDVMRHLRKSIHCSIDDENLGADIIKWNRKFQETVDECLVQLSYKVGEAGPILDAMAAMMENISTITVIARTTIAAAFPEALFHQLLPAMVHPDHETRVGAHRIFSVVLVPFSVCPRPCPITPELKKASDLPRMLSRTVSVFSSSAALFEKLRKEKSFSKENICQENKEDELKNNNAGILNRMKSSLSRAYSLKSSAMSLTTDANFTSNSNNELEAVSLKLSSRQIALLLSSIWAQSISPANMPENYEAIAHTYSLVLLFSRAKNSIHEVLVRSFQLAFSLRSISLVDGGPLPPARRRSLFTLAISMIVFSSKAYDILPLVPCAKAALLDRMVDPFLHLVQDNKLQAVNSGSDCASKVYGSKEDDECALKALSQIKIAEEQTRESFATIIVKSLENLSESESSILREQLVHEFLPDDVYLWGTQMLLDATRLDFKSNESPEEAAAISATDDDAFLDLYDSQTKHDLQLSVQNPNLLGINQLLESVFLAGTHLKSNGYNFAPKLIPTLVLEKAHEVGRFSVSTAPDVSYKEMSGHCEALLMGKQQKMSNLISTQQKQVSLMNFSSQNHDDEAKKMITHCYDVRNPFSDQNFAANLHKPPIDPAPIHCATEYLHHPHFFKLPASSPYDNFLKLLAADPAEERHSSFVIEIVLCCSFRNNNHHCG</sequence>
<evidence type="ECO:0000256" key="1">
    <source>
        <dbReference type="SAM" id="MobiDB-lite"/>
    </source>
</evidence>
<accession>A0A438JKW2</accession>
<name>A0A438JKW2_VITVI</name>
<dbReference type="Proteomes" id="UP000288805">
    <property type="component" value="Unassembled WGS sequence"/>
</dbReference>
<feature type="region of interest" description="Disordered" evidence="1">
    <location>
        <begin position="187"/>
        <end position="208"/>
    </location>
</feature>
<dbReference type="EMBL" id="QGNW01000037">
    <property type="protein sequence ID" value="RVX09590.1"/>
    <property type="molecule type" value="Genomic_DNA"/>
</dbReference>
<evidence type="ECO:0000313" key="3">
    <source>
        <dbReference type="Proteomes" id="UP000288805"/>
    </source>
</evidence>
<feature type="region of interest" description="Disordered" evidence="1">
    <location>
        <begin position="86"/>
        <end position="105"/>
    </location>
</feature>